<reference evidence="1" key="1">
    <citation type="submission" date="2023-07" db="EMBL/GenBank/DDBJ databases">
        <title>Sorghum-associated microbial communities from plants grown in Nebraska, USA.</title>
        <authorList>
            <person name="Schachtman D."/>
        </authorList>
    </citation>
    <scope>NUCLEOTIDE SEQUENCE</scope>
    <source>
        <strain evidence="1">2697</strain>
    </source>
</reference>
<comment type="caution">
    <text evidence="1">The sequence shown here is derived from an EMBL/GenBank/DDBJ whole genome shotgun (WGS) entry which is preliminary data.</text>
</comment>
<gene>
    <name evidence="1" type="ORF">J2X78_002891</name>
</gene>
<accession>A0ACC6KYN6</accession>
<proteinExistence type="predicted"/>
<organism evidence="1 2">
    <name type="scientific">Pedobacter africanus</name>
    <dbReference type="NCBI Taxonomy" id="151894"/>
    <lineage>
        <taxon>Bacteria</taxon>
        <taxon>Pseudomonadati</taxon>
        <taxon>Bacteroidota</taxon>
        <taxon>Sphingobacteriia</taxon>
        <taxon>Sphingobacteriales</taxon>
        <taxon>Sphingobacteriaceae</taxon>
        <taxon>Pedobacter</taxon>
    </lineage>
</organism>
<dbReference type="EMBL" id="JAVDTF010000002">
    <property type="protein sequence ID" value="MDR6784326.1"/>
    <property type="molecule type" value="Genomic_DNA"/>
</dbReference>
<evidence type="ECO:0000313" key="2">
    <source>
        <dbReference type="Proteomes" id="UP001246858"/>
    </source>
</evidence>
<protein>
    <submittedName>
        <fullName evidence="1">TonB-linked SusC/RagA family outer membrane protein</fullName>
    </submittedName>
</protein>
<name>A0ACC6KYN6_9SPHI</name>
<evidence type="ECO:0000313" key="1">
    <source>
        <dbReference type="EMBL" id="MDR6784326.1"/>
    </source>
</evidence>
<keyword evidence="2" id="KW-1185">Reference proteome</keyword>
<sequence>MRINLIIILMTSFLLQVSAGSFAQKITLNEKNASFEAVINKIQAQSGYDFIGNTVLIRTAKPVSINVKEISLAQALELCFANQDLSYTLKDKTVVIKHKQASIFDKVVDFFTAIEIRGKVLDEKGNPLPGASIKVKGSDKGAVSNSNGEFLLENLNENAILQIHFVGYMTKEITAKALKENPVIRLEVNTGELNEVAVVSTGYQKIPTEQLTGSTSSINKDDYESAITVNNFLQGLQNKLPGVLINGDLKFEGNSLFQIRGISTISATKQPLVVVDGYPTELSLDAINPNEIESVTVLKDAAAAAIYGVRASNGVIIVERKKAVKGDAKFEFRSTLSVTPKEDYTTYRLAPTTAKMNYQIDSYDRFGSQTRDFYTNSIQRYPAGNEPIIDFQSKLISREEMERRMSEQYAYDNSKDYSRFFEQNKVTQQYDFNFSGGSDKALYYVSSNFTRNQNAKIKSNDQRFLLSGRGTYNFNDKLSFVLTTDFMQKKTNGVPVIGYTDFYSFERFQDENGNPKATFAGSPTNPMYNPGIIARGYYDNLNYPLRELNEVSDQGKLTSNKVVGDLLYKMAPGLTLKLGGVYEYSSSTTKHYASENSSEIRQFVNLYSDVTDGIIKFNLPKGGYNKTKVGNTSGYTLRAQLNYDKKLNEDHAINIITGAEIRRVTAELNGYANFGYSEQTLLQQPVDYTKILTGNWINQFFPNNPLSYTDLFQKSFSDDRFASAYFNGVYSYKSKYIASGSIRIDQSNLFGTDPRYRYKPLWSFGLAWNVDRENFMKDVPWVNKLKLRISDGFNGNVSKSSLPQIIANYAQNLRTSPPSTGLNILSLENSALRWEETNNFNTGLDFTLFNRISGSIDYYSKRSTDLLGSTAIDPTKGAASSTLNSAKINNKGFEISLNSDWLQRKGFNWNTGIAFAYNTSKVLNVYQNNLKLNYQYVDGSTANNYIVGYPVGSMFSFRFAGLNQRGLPTVYDKNGNAKELYANTNDEGFNDLTYSGNGIPPYTMGISNRFDIGPFYIYAMIDLYTGFKTRIPRPSIFANRPQEGAENYFRNAGDEANTDVLGFYSFSNMDGVRLFPVYNNTDKYVVNGSYILLRDVTFSYRFNNQVFKQLGFKNFEVKAQASNLFTKGFNKYNYSLATGDYTRRNLVPTFTIGLFTNF</sequence>
<dbReference type="Proteomes" id="UP001246858">
    <property type="component" value="Unassembled WGS sequence"/>
</dbReference>